<accession>A0A0F9M5V7</accession>
<comment type="caution">
    <text evidence="1">The sequence shown here is derived from an EMBL/GenBank/DDBJ whole genome shotgun (WGS) entry which is preliminary data.</text>
</comment>
<protein>
    <submittedName>
        <fullName evidence="1">Uncharacterized protein</fullName>
    </submittedName>
</protein>
<reference evidence="1" key="1">
    <citation type="journal article" date="2015" name="Nature">
        <title>Complex archaea that bridge the gap between prokaryotes and eukaryotes.</title>
        <authorList>
            <person name="Spang A."/>
            <person name="Saw J.H."/>
            <person name="Jorgensen S.L."/>
            <person name="Zaremba-Niedzwiedzka K."/>
            <person name="Martijn J."/>
            <person name="Lind A.E."/>
            <person name="van Eijk R."/>
            <person name="Schleper C."/>
            <person name="Guy L."/>
            <person name="Ettema T.J."/>
        </authorList>
    </citation>
    <scope>NUCLEOTIDE SEQUENCE</scope>
</reference>
<organism evidence="1">
    <name type="scientific">marine sediment metagenome</name>
    <dbReference type="NCBI Taxonomy" id="412755"/>
    <lineage>
        <taxon>unclassified sequences</taxon>
        <taxon>metagenomes</taxon>
        <taxon>ecological metagenomes</taxon>
    </lineage>
</organism>
<evidence type="ECO:0000313" key="1">
    <source>
        <dbReference type="EMBL" id="KKN01074.1"/>
    </source>
</evidence>
<gene>
    <name evidence="1" type="ORF">LCGC14_1131370</name>
</gene>
<dbReference type="EMBL" id="LAZR01005301">
    <property type="protein sequence ID" value="KKN01074.1"/>
    <property type="molecule type" value="Genomic_DNA"/>
</dbReference>
<proteinExistence type="predicted"/>
<sequence length="89" mass="9339">MHLASEPRHIRVVRSLPTLFWARLLIADGEASPEMTSDVLRRTAVSKAAPSANSGTGAVMGAGAVASPLQGDHRPACFYGPPPLHKGKP</sequence>
<name>A0A0F9M5V7_9ZZZZ</name>
<dbReference type="AlphaFoldDB" id="A0A0F9M5V7"/>